<accession>A0ABR3Z5L0</accession>
<evidence type="ECO:0000256" key="1">
    <source>
        <dbReference type="SAM" id="MobiDB-lite"/>
    </source>
</evidence>
<feature type="region of interest" description="Disordered" evidence="1">
    <location>
        <begin position="1"/>
        <end position="80"/>
    </location>
</feature>
<feature type="compositionally biased region" description="Pro residues" evidence="1">
    <location>
        <begin position="14"/>
        <end position="23"/>
    </location>
</feature>
<evidence type="ECO:0000313" key="3">
    <source>
        <dbReference type="Proteomes" id="UP001583186"/>
    </source>
</evidence>
<comment type="caution">
    <text evidence="2">The sequence shown here is derived from an EMBL/GenBank/DDBJ whole genome shotgun (WGS) entry which is preliminary data.</text>
</comment>
<dbReference type="Proteomes" id="UP001583186">
    <property type="component" value="Unassembled WGS sequence"/>
</dbReference>
<dbReference type="EMBL" id="JAWCUI010000029">
    <property type="protein sequence ID" value="KAL1895093.1"/>
    <property type="molecule type" value="Genomic_DNA"/>
</dbReference>
<protein>
    <submittedName>
        <fullName evidence="2">Uncharacterized protein</fullName>
    </submittedName>
</protein>
<sequence length="123" mass="14146">MRKPPILPVLMAPPTLPDLPPPELILKPATRLTNNPPIHKQHSTTSPAHPDLRPSRKPSRKLSLKPSINPSLKSSQKQKTKLLKLRWKMPQVTAHIQRQRWMKSRIQQIIARNNKSFPAPRTF</sequence>
<proteinExistence type="predicted"/>
<evidence type="ECO:0000313" key="2">
    <source>
        <dbReference type="EMBL" id="KAL1895093.1"/>
    </source>
</evidence>
<keyword evidence="3" id="KW-1185">Reference proteome</keyword>
<organism evidence="2 3">
    <name type="scientific">Sporothrix stenoceras</name>
    <dbReference type="NCBI Taxonomy" id="5173"/>
    <lineage>
        <taxon>Eukaryota</taxon>
        <taxon>Fungi</taxon>
        <taxon>Dikarya</taxon>
        <taxon>Ascomycota</taxon>
        <taxon>Pezizomycotina</taxon>
        <taxon>Sordariomycetes</taxon>
        <taxon>Sordariomycetidae</taxon>
        <taxon>Ophiostomatales</taxon>
        <taxon>Ophiostomataceae</taxon>
        <taxon>Sporothrix</taxon>
    </lineage>
</organism>
<name>A0ABR3Z5L0_9PEZI</name>
<gene>
    <name evidence="2" type="ORF">Sste5346_005515</name>
</gene>
<reference evidence="2 3" key="1">
    <citation type="journal article" date="2024" name="IMA Fungus">
        <title>IMA Genome - F19 : A genome assembly and annotation guide to empower mycologists, including annotated draft genome sequences of Ceratocystis pirilliformis, Diaporthe australafricana, Fusarium ophioides, Paecilomyces lecythidis, and Sporothrix stenoceras.</title>
        <authorList>
            <person name="Aylward J."/>
            <person name="Wilson A.M."/>
            <person name="Visagie C.M."/>
            <person name="Spraker J."/>
            <person name="Barnes I."/>
            <person name="Buitendag C."/>
            <person name="Ceriani C."/>
            <person name="Del Mar Angel L."/>
            <person name="du Plessis D."/>
            <person name="Fuchs T."/>
            <person name="Gasser K."/>
            <person name="Kramer D."/>
            <person name="Li W."/>
            <person name="Munsamy K."/>
            <person name="Piso A."/>
            <person name="Price J.L."/>
            <person name="Sonnekus B."/>
            <person name="Thomas C."/>
            <person name="van der Nest A."/>
            <person name="van Dijk A."/>
            <person name="van Heerden A."/>
            <person name="van Vuuren N."/>
            <person name="Yilmaz N."/>
            <person name="Duong T.A."/>
            <person name="van der Merwe N.A."/>
            <person name="Wingfield M.J."/>
            <person name="Wingfield B.D."/>
        </authorList>
    </citation>
    <scope>NUCLEOTIDE SEQUENCE [LARGE SCALE GENOMIC DNA]</scope>
    <source>
        <strain evidence="2 3">CMW 5346</strain>
    </source>
</reference>